<protein>
    <submittedName>
        <fullName evidence="1">Prophage maintenance system killer protein</fullName>
    </submittedName>
</protein>
<name>A0A7W7PXI3_9ACTN</name>
<accession>A0A7W7PXI3</accession>
<dbReference type="RefSeq" id="WP_229890183.1">
    <property type="nucleotide sequence ID" value="NZ_BMTK01000029.1"/>
</dbReference>
<reference evidence="1 2" key="1">
    <citation type="submission" date="2020-08" db="EMBL/GenBank/DDBJ databases">
        <title>Genomic Encyclopedia of Type Strains, Phase III (KMG-III): the genomes of soil and plant-associated and newly described type strains.</title>
        <authorList>
            <person name="Whitman W."/>
        </authorList>
    </citation>
    <scope>NUCLEOTIDE SEQUENCE [LARGE SCALE GENOMIC DNA]</scope>
    <source>
        <strain evidence="1 2">CECT 3273</strain>
    </source>
</reference>
<evidence type="ECO:0000313" key="2">
    <source>
        <dbReference type="Proteomes" id="UP000579523"/>
    </source>
</evidence>
<evidence type="ECO:0000313" key="1">
    <source>
        <dbReference type="EMBL" id="MBB4903026.1"/>
    </source>
</evidence>
<comment type="caution">
    <text evidence="1">The sequence shown here is derived from an EMBL/GenBank/DDBJ whole genome shotgun (WGS) entry which is preliminary data.</text>
</comment>
<dbReference type="Proteomes" id="UP000579523">
    <property type="component" value="Unassembled WGS sequence"/>
</dbReference>
<keyword evidence="2" id="KW-1185">Reference proteome</keyword>
<dbReference type="EMBL" id="JACHJI010000021">
    <property type="protein sequence ID" value="MBB4903026.1"/>
    <property type="molecule type" value="Genomic_DNA"/>
</dbReference>
<dbReference type="InterPro" id="IPR053737">
    <property type="entry name" value="Type_II_TA_Toxin"/>
</dbReference>
<organism evidence="1 2">
    <name type="scientific">Streptomyces griseomycini</name>
    <dbReference type="NCBI Taxonomy" id="66895"/>
    <lineage>
        <taxon>Bacteria</taxon>
        <taxon>Bacillati</taxon>
        <taxon>Actinomycetota</taxon>
        <taxon>Actinomycetes</taxon>
        <taxon>Kitasatosporales</taxon>
        <taxon>Streptomycetaceae</taxon>
        <taxon>Streptomyces</taxon>
    </lineage>
</organism>
<proteinExistence type="predicted"/>
<sequence length="91" mass="10646">MADRHKFERERGVLYYEEVASRAATFLHTALLLRPFADYNLVIGWACTYQYMQLSGEPVHAKDEELYELARAVRAQQVDLRDIARQLEAWA</sequence>
<dbReference type="AlphaFoldDB" id="A0A7W7PXI3"/>
<dbReference type="Gene3D" id="1.20.120.1870">
    <property type="entry name" value="Fic/DOC protein, Fido domain"/>
    <property type="match status" value="1"/>
</dbReference>
<gene>
    <name evidence="1" type="ORF">FHS37_007123</name>
</gene>